<accession>M2MD63</accession>
<reference evidence="3 4" key="1">
    <citation type="journal article" date="2012" name="PLoS Pathog.">
        <title>Diverse lifestyles and strategies of plant pathogenesis encoded in the genomes of eighteen Dothideomycetes fungi.</title>
        <authorList>
            <person name="Ohm R.A."/>
            <person name="Feau N."/>
            <person name="Henrissat B."/>
            <person name="Schoch C.L."/>
            <person name="Horwitz B.A."/>
            <person name="Barry K.W."/>
            <person name="Condon B.J."/>
            <person name="Copeland A.C."/>
            <person name="Dhillon B."/>
            <person name="Glaser F."/>
            <person name="Hesse C.N."/>
            <person name="Kosti I."/>
            <person name="LaButti K."/>
            <person name="Lindquist E.A."/>
            <person name="Lucas S."/>
            <person name="Salamov A.A."/>
            <person name="Bradshaw R.E."/>
            <person name="Ciuffetti L."/>
            <person name="Hamelin R.C."/>
            <person name="Kema G.H.J."/>
            <person name="Lawrence C."/>
            <person name="Scott J.A."/>
            <person name="Spatafora J.W."/>
            <person name="Turgeon B.G."/>
            <person name="de Wit P.J.G.M."/>
            <person name="Zhong S."/>
            <person name="Goodwin S.B."/>
            <person name="Grigoriev I.V."/>
        </authorList>
    </citation>
    <scope>NUCLEOTIDE SEQUENCE [LARGE SCALE GENOMIC DNA]</scope>
    <source>
        <strain evidence="3 4">UAMH 10762</strain>
    </source>
</reference>
<evidence type="ECO:0000256" key="2">
    <source>
        <dbReference type="SAM" id="Phobius"/>
    </source>
</evidence>
<name>M2MD63_BAUPA</name>
<sequence>MAPSRAAKTLQADVRTDSRVPRVATPSFWTSLIPKAFRRSREPADTDPTSPPAPKERRRWNPATTFILLAILVGSNAINLIALRNDMANFSRKTDAKLELLREVLKRVQNGEDVDVKKELGTGDPEKEAEWEEVMREVAETDQVAESRRKLEERKLKKAEERRQRDEERKRQREREASPGLRKGRPKFMM</sequence>
<dbReference type="RefSeq" id="XP_007678324.1">
    <property type="nucleotide sequence ID" value="XM_007680134.1"/>
</dbReference>
<keyword evidence="4" id="KW-1185">Reference proteome</keyword>
<dbReference type="InterPro" id="IPR035213">
    <property type="entry name" value="DUF5321"/>
</dbReference>
<organism evidence="3 4">
    <name type="scientific">Baudoinia panamericana (strain UAMH 10762)</name>
    <name type="common">Angels' share fungus</name>
    <name type="synonym">Baudoinia compniacensis (strain UAMH 10762)</name>
    <dbReference type="NCBI Taxonomy" id="717646"/>
    <lineage>
        <taxon>Eukaryota</taxon>
        <taxon>Fungi</taxon>
        <taxon>Dikarya</taxon>
        <taxon>Ascomycota</taxon>
        <taxon>Pezizomycotina</taxon>
        <taxon>Dothideomycetes</taxon>
        <taxon>Dothideomycetidae</taxon>
        <taxon>Mycosphaerellales</taxon>
        <taxon>Teratosphaeriaceae</taxon>
        <taxon>Baudoinia</taxon>
    </lineage>
</organism>
<dbReference type="KEGG" id="bcom:BAUCODRAFT_124085"/>
<proteinExistence type="predicted"/>
<dbReference type="Pfam" id="PF17254">
    <property type="entry name" value="DUF5321"/>
    <property type="match status" value="1"/>
</dbReference>
<feature type="region of interest" description="Disordered" evidence="1">
    <location>
        <begin position="39"/>
        <end position="59"/>
    </location>
</feature>
<feature type="region of interest" description="Disordered" evidence="1">
    <location>
        <begin position="139"/>
        <end position="190"/>
    </location>
</feature>
<dbReference type="Proteomes" id="UP000011761">
    <property type="component" value="Unassembled WGS sequence"/>
</dbReference>
<dbReference type="OMA" id="LWLKQER"/>
<gene>
    <name evidence="3" type="ORF">BAUCODRAFT_124085</name>
</gene>
<feature type="transmembrane region" description="Helical" evidence="2">
    <location>
        <begin position="63"/>
        <end position="83"/>
    </location>
</feature>
<dbReference type="eggNOG" id="ENOG502S7FQ">
    <property type="taxonomic scope" value="Eukaryota"/>
</dbReference>
<keyword evidence="2" id="KW-0812">Transmembrane</keyword>
<evidence type="ECO:0000313" key="4">
    <source>
        <dbReference type="Proteomes" id="UP000011761"/>
    </source>
</evidence>
<protein>
    <submittedName>
        <fullName evidence="3">Uncharacterized protein</fullName>
    </submittedName>
</protein>
<dbReference type="AlphaFoldDB" id="M2MD63"/>
<evidence type="ECO:0000313" key="3">
    <source>
        <dbReference type="EMBL" id="EMC94461.1"/>
    </source>
</evidence>
<dbReference type="OrthoDB" id="2253354at2759"/>
<feature type="compositionally biased region" description="Basic and acidic residues" evidence="1">
    <location>
        <begin position="139"/>
        <end position="177"/>
    </location>
</feature>
<dbReference type="HOGENOM" id="CLU_084831_1_0_1"/>
<dbReference type="GeneID" id="19107850"/>
<evidence type="ECO:0000256" key="1">
    <source>
        <dbReference type="SAM" id="MobiDB-lite"/>
    </source>
</evidence>
<keyword evidence="2" id="KW-1133">Transmembrane helix</keyword>
<dbReference type="EMBL" id="KB445558">
    <property type="protein sequence ID" value="EMC94461.1"/>
    <property type="molecule type" value="Genomic_DNA"/>
</dbReference>
<keyword evidence="2" id="KW-0472">Membrane</keyword>